<dbReference type="Gene3D" id="3.40.50.150">
    <property type="entry name" value="Vaccinia Virus protein VP39"/>
    <property type="match status" value="1"/>
</dbReference>
<proteinExistence type="predicted"/>
<dbReference type="AlphaFoldDB" id="A0A6N7LA02"/>
<keyword evidence="2" id="KW-0808">Transferase</keyword>
<organism evidence="2 3">
    <name type="scientific">Sinorhizobium terangae</name>
    <dbReference type="NCBI Taxonomy" id="110322"/>
    <lineage>
        <taxon>Bacteria</taxon>
        <taxon>Pseudomonadati</taxon>
        <taxon>Pseudomonadota</taxon>
        <taxon>Alphaproteobacteria</taxon>
        <taxon>Hyphomicrobiales</taxon>
        <taxon>Rhizobiaceae</taxon>
        <taxon>Sinorhizobium/Ensifer group</taxon>
        <taxon>Sinorhizobium</taxon>
    </lineage>
</organism>
<dbReference type="GO" id="GO:0008757">
    <property type="term" value="F:S-adenosylmethionine-dependent methyltransferase activity"/>
    <property type="evidence" value="ECO:0007669"/>
    <property type="project" value="InterPro"/>
</dbReference>
<dbReference type="PANTHER" id="PTHR43591">
    <property type="entry name" value="METHYLTRANSFERASE"/>
    <property type="match status" value="1"/>
</dbReference>
<evidence type="ECO:0000259" key="1">
    <source>
        <dbReference type="Pfam" id="PF08241"/>
    </source>
</evidence>
<evidence type="ECO:0000313" key="3">
    <source>
        <dbReference type="Proteomes" id="UP000439983"/>
    </source>
</evidence>
<gene>
    <name evidence="2" type="ORF">GHK62_04545</name>
</gene>
<dbReference type="RefSeq" id="WP_153437134.1">
    <property type="nucleotide sequence ID" value="NZ_CP121660.1"/>
</dbReference>
<reference evidence="2 3" key="1">
    <citation type="journal article" date="2013" name="Genome Biol.">
        <title>Comparative genomics of the core and accessory genomes of 48 Sinorhizobium strains comprising five genospecies.</title>
        <authorList>
            <person name="Sugawara M."/>
            <person name="Epstein B."/>
            <person name="Badgley B.D."/>
            <person name="Unno T."/>
            <person name="Xu L."/>
            <person name="Reese J."/>
            <person name="Gyaneshwar P."/>
            <person name="Denny R."/>
            <person name="Mudge J."/>
            <person name="Bharti A.K."/>
            <person name="Farmer A.D."/>
            <person name="May G.D."/>
            <person name="Woodward J.E."/>
            <person name="Medigue C."/>
            <person name="Vallenet D."/>
            <person name="Lajus A."/>
            <person name="Rouy Z."/>
            <person name="Martinez-Vaz B."/>
            <person name="Tiffin P."/>
            <person name="Young N.D."/>
            <person name="Sadowsky M.J."/>
        </authorList>
    </citation>
    <scope>NUCLEOTIDE SEQUENCE [LARGE SCALE GENOMIC DNA]</scope>
    <source>
        <strain evidence="2 3">USDA4894</strain>
    </source>
</reference>
<dbReference type="SUPFAM" id="SSF53335">
    <property type="entry name" value="S-adenosyl-L-methionine-dependent methyltransferases"/>
    <property type="match status" value="1"/>
</dbReference>
<evidence type="ECO:0000313" key="2">
    <source>
        <dbReference type="EMBL" id="MQX14048.1"/>
    </source>
</evidence>
<sequence length="391" mass="44289">MSTAVLAAPFQAVFDANSQEFSLVGVIRPRSVDEIAHSITEFRRAIDEARGVLYINVKRLAQMNNTAFHAFSRVVLDACRTRSDIRFVVVTSSVVGWTERMFRHLGKIEPQITVEVYDSKFYPGQSFVEDTSFIPILRAQTKMTWRHERTILPRHGMRPGIAMADICCGIGDFAVLAQKEFQPARIVALDHSKPSLAYAREVAAEFGVTGIEYTYGDASEMLLEDNQFDFVTCRHSLQIFNQPELLLKELYRIVKPGGRVYITNEKNSHCLGEPRAQSIQWTYNELARLLSHFEMDVELGPKGRRYLADAGFDDILVESFMITNLDGDPQDFADVIAGWEKMFAAMAARHGEAPEFIDRFRQGFRDHIFAALHPKGYAGWPIWAASGRKPL</sequence>
<dbReference type="InterPro" id="IPR013216">
    <property type="entry name" value="Methyltransf_11"/>
</dbReference>
<name>A0A6N7LA02_SINTE</name>
<dbReference type="OrthoDB" id="8153637at2"/>
<dbReference type="EMBL" id="WITC01000023">
    <property type="protein sequence ID" value="MQX14048.1"/>
    <property type="molecule type" value="Genomic_DNA"/>
</dbReference>
<protein>
    <submittedName>
        <fullName evidence="2">Methyltransferase domain-containing protein</fullName>
    </submittedName>
</protein>
<comment type="caution">
    <text evidence="2">The sequence shown here is derived from an EMBL/GenBank/DDBJ whole genome shotgun (WGS) entry which is preliminary data.</text>
</comment>
<dbReference type="GO" id="GO:0032259">
    <property type="term" value="P:methylation"/>
    <property type="evidence" value="ECO:0007669"/>
    <property type="project" value="UniProtKB-KW"/>
</dbReference>
<feature type="domain" description="Methyltransferase type 11" evidence="1">
    <location>
        <begin position="165"/>
        <end position="262"/>
    </location>
</feature>
<keyword evidence="3" id="KW-1185">Reference proteome</keyword>
<dbReference type="Pfam" id="PF08241">
    <property type="entry name" value="Methyltransf_11"/>
    <property type="match status" value="1"/>
</dbReference>
<dbReference type="Proteomes" id="UP000439983">
    <property type="component" value="Unassembled WGS sequence"/>
</dbReference>
<dbReference type="InterPro" id="IPR029063">
    <property type="entry name" value="SAM-dependent_MTases_sf"/>
</dbReference>
<accession>A0A6N7LA02</accession>
<keyword evidence="2" id="KW-0489">Methyltransferase</keyword>
<dbReference type="CDD" id="cd02440">
    <property type="entry name" value="AdoMet_MTases"/>
    <property type="match status" value="1"/>
</dbReference>